<comment type="caution">
    <text evidence="1">The sequence shown here is derived from an EMBL/GenBank/DDBJ whole genome shotgun (WGS) entry which is preliminary data.</text>
</comment>
<name>A0A4C1U2E1_EUMVA</name>
<keyword evidence="2" id="KW-1185">Reference proteome</keyword>
<protein>
    <submittedName>
        <fullName evidence="1">Uncharacterized protein</fullName>
    </submittedName>
</protein>
<proteinExistence type="predicted"/>
<evidence type="ECO:0000313" key="1">
    <source>
        <dbReference type="EMBL" id="GBP20525.1"/>
    </source>
</evidence>
<gene>
    <name evidence="1" type="ORF">EVAR_78902_1</name>
</gene>
<dbReference type="Proteomes" id="UP000299102">
    <property type="component" value="Unassembled WGS sequence"/>
</dbReference>
<reference evidence="1 2" key="1">
    <citation type="journal article" date="2019" name="Commun. Biol.">
        <title>The bagworm genome reveals a unique fibroin gene that provides high tensile strength.</title>
        <authorList>
            <person name="Kono N."/>
            <person name="Nakamura H."/>
            <person name="Ohtoshi R."/>
            <person name="Tomita M."/>
            <person name="Numata K."/>
            <person name="Arakawa K."/>
        </authorList>
    </citation>
    <scope>NUCLEOTIDE SEQUENCE [LARGE SCALE GENOMIC DNA]</scope>
</reference>
<dbReference type="AlphaFoldDB" id="A0A4C1U2E1"/>
<organism evidence="1 2">
    <name type="scientific">Eumeta variegata</name>
    <name type="common">Bagworm moth</name>
    <name type="synonym">Eumeta japonica</name>
    <dbReference type="NCBI Taxonomy" id="151549"/>
    <lineage>
        <taxon>Eukaryota</taxon>
        <taxon>Metazoa</taxon>
        <taxon>Ecdysozoa</taxon>
        <taxon>Arthropoda</taxon>
        <taxon>Hexapoda</taxon>
        <taxon>Insecta</taxon>
        <taxon>Pterygota</taxon>
        <taxon>Neoptera</taxon>
        <taxon>Endopterygota</taxon>
        <taxon>Lepidoptera</taxon>
        <taxon>Glossata</taxon>
        <taxon>Ditrysia</taxon>
        <taxon>Tineoidea</taxon>
        <taxon>Psychidae</taxon>
        <taxon>Oiketicinae</taxon>
        <taxon>Eumeta</taxon>
    </lineage>
</organism>
<evidence type="ECO:0000313" key="2">
    <source>
        <dbReference type="Proteomes" id="UP000299102"/>
    </source>
</evidence>
<sequence length="146" mass="16614">MTLIAYVGPQRNETVCRLHKRMNSNRNGNVEVLINIRDRSWTVCPRVLGQQRSGIANDYRHRCNDDVRSPRLIRNVQRKPKVQNEPKVHSESKVQNEPKVFMGDLKHFPENIRHPDQSIHITRVACACVRVCARAYIGGAVGPAGP</sequence>
<dbReference type="EMBL" id="BGZK01000119">
    <property type="protein sequence ID" value="GBP20525.1"/>
    <property type="molecule type" value="Genomic_DNA"/>
</dbReference>
<accession>A0A4C1U2E1</accession>